<dbReference type="AlphaFoldDB" id="A0A426QHC2"/>
<protein>
    <submittedName>
        <fullName evidence="3">Thiosulfohydrolase SoxB</fullName>
    </submittedName>
</protein>
<dbReference type="InterPro" id="IPR008334">
    <property type="entry name" value="5'-Nucleotdase_C"/>
</dbReference>
<dbReference type="InterPro" id="IPR030998">
    <property type="entry name" value="Thiosulf_SoxB"/>
</dbReference>
<dbReference type="GO" id="GO:0030288">
    <property type="term" value="C:outer membrane-bounded periplasmic space"/>
    <property type="evidence" value="ECO:0007669"/>
    <property type="project" value="TreeGrafter"/>
</dbReference>
<dbReference type="NCBIfam" id="TIGR04486">
    <property type="entry name" value="thiosulf_SoxB"/>
    <property type="match status" value="1"/>
</dbReference>
<dbReference type="OrthoDB" id="9803927at2"/>
<dbReference type="Gene3D" id="3.90.780.10">
    <property type="entry name" value="5'-Nucleotidase, C-terminal domain"/>
    <property type="match status" value="1"/>
</dbReference>
<organism evidence="3 4">
    <name type="scientific">Thiohalobacter thiocyanaticus</name>
    <dbReference type="NCBI Taxonomy" id="585455"/>
    <lineage>
        <taxon>Bacteria</taxon>
        <taxon>Pseudomonadati</taxon>
        <taxon>Pseudomonadota</taxon>
        <taxon>Gammaproteobacteria</taxon>
        <taxon>Thiohalobacterales</taxon>
        <taxon>Thiohalobacteraceae</taxon>
        <taxon>Thiohalobacter</taxon>
    </lineage>
</organism>
<proteinExistence type="inferred from homology"/>
<dbReference type="InterPro" id="IPR006179">
    <property type="entry name" value="5_nucleotidase/apyrase"/>
</dbReference>
<dbReference type="GO" id="GO:0009166">
    <property type="term" value="P:nucleotide catabolic process"/>
    <property type="evidence" value="ECO:0007669"/>
    <property type="project" value="InterPro"/>
</dbReference>
<dbReference type="Gene3D" id="3.60.21.10">
    <property type="match status" value="1"/>
</dbReference>
<dbReference type="RefSeq" id="WP_125180374.1">
    <property type="nucleotide sequence ID" value="NZ_QZMU01000001.1"/>
</dbReference>
<dbReference type="GO" id="GO:0000166">
    <property type="term" value="F:nucleotide binding"/>
    <property type="evidence" value="ECO:0007669"/>
    <property type="project" value="UniProtKB-KW"/>
</dbReference>
<dbReference type="PRINTS" id="PR01607">
    <property type="entry name" value="APYRASEFAMLY"/>
</dbReference>
<sequence>MSLSRREFLQMLAIAGMSGIHLSGCESGSSTQKQPGGVKPNAASSNLYDIPVFGNVSVMHYTDCHAQLLPVYFREPSINLGIADMRGRPPHLVGEHFLEYYGIKPGSREAHAFTYLNFEEAARTFGKVGGFAHLSTLVKQMRAQRPGSLLLDGGDTWQGSATSLWTNAQDMVDAQLLLGVDVMTAHWEMTYGAERVLEILENDLKDKVDFVAQNVVDRDWGDPIFKPYVIREINGVPTAIIGQAFPYTPIANPGYMIPDWSFGIRDERMQQMVDQARGEGAQVVIVLSHNGMDVDIKMASQVSGIDAIMGGHTHDAIPQPVVISNSGGKTLVTNAGSNSKFLGVLDLDVKNGKVRDYRYHLLPVFSNLLEADADMSAHIESVRAPYKEKLEEELAVTDSLLYRRGNFNGTFDQLICDAMIEEMGAEIAFSPGFRWGTSLLPGQPITFEDLMTQTALTYPSTTLNNMTGERIKVILEDIADNIYNKDPYYQQGGDMVRVGGLRYAIDPTAGIGNRISDMELNGKPIDPDKEYVVAGWANVNEPLDTRPIWDVVASYLRNQKTVNVTELNTPKLKNVAGNPGLAKSFQQ</sequence>
<keyword evidence="1" id="KW-0547">Nucleotide-binding</keyword>
<evidence type="ECO:0000256" key="1">
    <source>
        <dbReference type="RuleBase" id="RU362119"/>
    </source>
</evidence>
<dbReference type="PANTHER" id="PTHR11575">
    <property type="entry name" value="5'-NUCLEOTIDASE-RELATED"/>
    <property type="match status" value="1"/>
</dbReference>
<reference evidence="3 4" key="1">
    <citation type="journal article" date="2010" name="Int. J. Syst. Evol. Microbiol.">
        <title>Thiohalobacter thiocyanaticus gen. nov., sp. nov., a moderately halophilic, sulfur-oxidizing gammaproteobacterium from hypersaline lakes, that utilizes thiocyanate.</title>
        <authorList>
            <person name="Sorokin D.Y."/>
            <person name="Kovaleva O.L."/>
            <person name="Tourova T.P."/>
            <person name="Muyzer G."/>
        </authorList>
    </citation>
    <scope>NUCLEOTIDE SEQUENCE [LARGE SCALE GENOMIC DNA]</scope>
    <source>
        <strain evidence="3 4">Hrh1</strain>
    </source>
</reference>
<comment type="caution">
    <text evidence="3">The sequence shown here is derived from an EMBL/GenBank/DDBJ whole genome shotgun (WGS) entry which is preliminary data.</text>
</comment>
<dbReference type="SUPFAM" id="SSF55816">
    <property type="entry name" value="5'-nucleotidase (syn. UDP-sugar hydrolase), C-terminal domain"/>
    <property type="match status" value="1"/>
</dbReference>
<dbReference type="PANTHER" id="PTHR11575:SF42">
    <property type="entry name" value="SULFUR OXIDATION PROTEIN SOXB"/>
    <property type="match status" value="1"/>
</dbReference>
<evidence type="ECO:0000313" key="4">
    <source>
        <dbReference type="Proteomes" id="UP000287798"/>
    </source>
</evidence>
<gene>
    <name evidence="3" type="primary">soxB</name>
    <name evidence="3" type="ORF">D6C00_03765</name>
</gene>
<keyword evidence="1 3" id="KW-0378">Hydrolase</keyword>
<dbReference type="InterPro" id="IPR041829">
    <property type="entry name" value="SoxB_N"/>
</dbReference>
<feature type="domain" description="5'-Nucleotidase C-terminal" evidence="2">
    <location>
        <begin position="409"/>
        <end position="536"/>
    </location>
</feature>
<dbReference type="GO" id="GO:0016787">
    <property type="term" value="F:hydrolase activity"/>
    <property type="evidence" value="ECO:0007669"/>
    <property type="project" value="UniProtKB-KW"/>
</dbReference>
<dbReference type="Proteomes" id="UP000287798">
    <property type="component" value="Unassembled WGS sequence"/>
</dbReference>
<evidence type="ECO:0000313" key="3">
    <source>
        <dbReference type="EMBL" id="RRQ21158.1"/>
    </source>
</evidence>
<dbReference type="CDD" id="cd07411">
    <property type="entry name" value="MPP_SoxB_N"/>
    <property type="match status" value="1"/>
</dbReference>
<dbReference type="Pfam" id="PF02872">
    <property type="entry name" value="5_nucleotid_C"/>
    <property type="match status" value="1"/>
</dbReference>
<accession>A0A426QHC2</accession>
<dbReference type="Gene3D" id="6.10.140.570">
    <property type="match status" value="1"/>
</dbReference>
<dbReference type="EMBL" id="QZMU01000001">
    <property type="protein sequence ID" value="RRQ21158.1"/>
    <property type="molecule type" value="Genomic_DNA"/>
</dbReference>
<name>A0A426QHC2_9GAMM</name>
<keyword evidence="4" id="KW-1185">Reference proteome</keyword>
<dbReference type="SUPFAM" id="SSF56300">
    <property type="entry name" value="Metallo-dependent phosphatases"/>
    <property type="match status" value="1"/>
</dbReference>
<dbReference type="InterPro" id="IPR036907">
    <property type="entry name" value="5'-Nucleotdase_C_sf"/>
</dbReference>
<dbReference type="InterPro" id="IPR029052">
    <property type="entry name" value="Metallo-depent_PP-like"/>
</dbReference>
<comment type="similarity">
    <text evidence="1">Belongs to the 5'-nucleotidase family.</text>
</comment>
<evidence type="ECO:0000259" key="2">
    <source>
        <dbReference type="Pfam" id="PF02872"/>
    </source>
</evidence>